<dbReference type="Pfam" id="PF11716">
    <property type="entry name" value="MDMPI_N"/>
    <property type="match status" value="1"/>
</dbReference>
<comment type="caution">
    <text evidence="2">The sequence shown here is derived from an EMBL/GenBank/DDBJ whole genome shotgun (WGS) entry which is preliminary data.</text>
</comment>
<gene>
    <name evidence="2" type="ORF">GCM10011588_19270</name>
</gene>
<reference evidence="2" key="1">
    <citation type="journal article" date="2014" name="Int. J. Syst. Evol. Microbiol.">
        <title>Complete genome sequence of Corynebacterium casei LMG S-19264T (=DSM 44701T), isolated from a smear-ripened cheese.</title>
        <authorList>
            <consortium name="US DOE Joint Genome Institute (JGI-PGF)"/>
            <person name="Walter F."/>
            <person name="Albersmeier A."/>
            <person name="Kalinowski J."/>
            <person name="Ruckert C."/>
        </authorList>
    </citation>
    <scope>NUCLEOTIDE SEQUENCE</scope>
    <source>
        <strain evidence="2">CGMCC 4.3508</strain>
    </source>
</reference>
<dbReference type="InterPro" id="IPR017517">
    <property type="entry name" value="Maleyloyr_isom"/>
</dbReference>
<dbReference type="SUPFAM" id="SSF109854">
    <property type="entry name" value="DinB/YfiT-like putative metalloenzymes"/>
    <property type="match status" value="1"/>
</dbReference>
<proteinExistence type="predicted"/>
<evidence type="ECO:0000313" key="3">
    <source>
        <dbReference type="Proteomes" id="UP000638263"/>
    </source>
</evidence>
<protein>
    <recommendedName>
        <fullName evidence="1">Mycothiol-dependent maleylpyruvate isomerase metal-binding domain-containing protein</fullName>
    </recommendedName>
</protein>
<keyword evidence="3" id="KW-1185">Reference proteome</keyword>
<name>A0A917VPG9_9NOCA</name>
<dbReference type="Gene3D" id="1.20.120.450">
    <property type="entry name" value="dinb family like domain"/>
    <property type="match status" value="1"/>
</dbReference>
<feature type="domain" description="Mycothiol-dependent maleylpyruvate isomerase metal-binding" evidence="1">
    <location>
        <begin position="43"/>
        <end position="133"/>
    </location>
</feature>
<dbReference type="EMBL" id="BMMH01000003">
    <property type="protein sequence ID" value="GGL04877.1"/>
    <property type="molecule type" value="Genomic_DNA"/>
</dbReference>
<sequence length="242" mass="25982">MSVGRFEPDAHSRDASLPTDVGARCLDRAMQTMPRADVWASIHRERAALADELATLTPQQWAAPSLCGRWSVEEVLAHLTAAASIGRLRWIRSMLGARFDADLHNQRRMQEYRGADPAETLARFRAAVPRTTAPSGHTPAWLGEVVVHGTDIREPLGLTGAPALTSATEVARFFAARDFTVAGRTATEGLRLRATDGPFDTGSGPSVHGTTLALVMAMAGRSRYCAELTGPGVAILRDRTGA</sequence>
<reference evidence="2" key="2">
    <citation type="submission" date="2020-09" db="EMBL/GenBank/DDBJ databases">
        <authorList>
            <person name="Sun Q."/>
            <person name="Zhou Y."/>
        </authorList>
    </citation>
    <scope>NUCLEOTIDE SEQUENCE</scope>
    <source>
        <strain evidence="2">CGMCC 4.3508</strain>
    </source>
</reference>
<dbReference type="InterPro" id="IPR024344">
    <property type="entry name" value="MDMPI_metal-binding"/>
</dbReference>
<dbReference type="GO" id="GO:0046872">
    <property type="term" value="F:metal ion binding"/>
    <property type="evidence" value="ECO:0007669"/>
    <property type="project" value="InterPro"/>
</dbReference>
<dbReference type="InterPro" id="IPR034660">
    <property type="entry name" value="DinB/YfiT-like"/>
</dbReference>
<dbReference type="Proteomes" id="UP000638263">
    <property type="component" value="Unassembled WGS sequence"/>
</dbReference>
<evidence type="ECO:0000313" key="2">
    <source>
        <dbReference type="EMBL" id="GGL04877.1"/>
    </source>
</evidence>
<evidence type="ECO:0000259" key="1">
    <source>
        <dbReference type="Pfam" id="PF11716"/>
    </source>
</evidence>
<accession>A0A917VPG9</accession>
<organism evidence="2 3">
    <name type="scientific">Nocardia jinanensis</name>
    <dbReference type="NCBI Taxonomy" id="382504"/>
    <lineage>
        <taxon>Bacteria</taxon>
        <taxon>Bacillati</taxon>
        <taxon>Actinomycetota</taxon>
        <taxon>Actinomycetes</taxon>
        <taxon>Mycobacteriales</taxon>
        <taxon>Nocardiaceae</taxon>
        <taxon>Nocardia</taxon>
    </lineage>
</organism>
<dbReference type="NCBIfam" id="TIGR03083">
    <property type="entry name" value="maleylpyruvate isomerase family mycothiol-dependent enzyme"/>
    <property type="match status" value="1"/>
</dbReference>
<dbReference type="AlphaFoldDB" id="A0A917VPG9"/>